<dbReference type="Pfam" id="PF00270">
    <property type="entry name" value="DEAD"/>
    <property type="match status" value="1"/>
</dbReference>
<feature type="domain" description="Helicase ATP-binding" evidence="16">
    <location>
        <begin position="96"/>
        <end position="271"/>
    </location>
</feature>
<evidence type="ECO:0000256" key="4">
    <source>
        <dbReference type="ARBA" id="ARBA00005446"/>
    </source>
</evidence>
<dbReference type="GO" id="GO:0005737">
    <property type="term" value="C:cytoplasm"/>
    <property type="evidence" value="ECO:0007669"/>
    <property type="project" value="TreeGrafter"/>
</dbReference>
<evidence type="ECO:0000256" key="15">
    <source>
        <dbReference type="ARBA" id="ARBA00048778"/>
    </source>
</evidence>
<comment type="cofactor">
    <cofactor evidence="1">
        <name>Mn(2+)</name>
        <dbReference type="ChEBI" id="CHEBI:29035"/>
    </cofactor>
</comment>
<dbReference type="InterPro" id="IPR014001">
    <property type="entry name" value="Helicase_ATP-bd"/>
</dbReference>
<evidence type="ECO:0000256" key="12">
    <source>
        <dbReference type="ARBA" id="ARBA00023242"/>
    </source>
</evidence>
<evidence type="ECO:0000256" key="6">
    <source>
        <dbReference type="ARBA" id="ARBA00022741"/>
    </source>
</evidence>
<keyword evidence="6" id="KW-0547">Nucleotide-binding</keyword>
<keyword evidence="18" id="KW-1185">Reference proteome</keyword>
<dbReference type="GO" id="GO:0005694">
    <property type="term" value="C:chromosome"/>
    <property type="evidence" value="ECO:0007669"/>
    <property type="project" value="TreeGrafter"/>
</dbReference>
<evidence type="ECO:0000256" key="8">
    <source>
        <dbReference type="ARBA" id="ARBA00022806"/>
    </source>
</evidence>
<dbReference type="FunFam" id="3.40.50.300:FF:000752">
    <property type="entry name" value="ATP-dependent DNA helicase"/>
    <property type="match status" value="1"/>
</dbReference>
<dbReference type="GO" id="GO:0009378">
    <property type="term" value="F:four-way junction helicase activity"/>
    <property type="evidence" value="ECO:0007669"/>
    <property type="project" value="TreeGrafter"/>
</dbReference>
<evidence type="ECO:0000256" key="2">
    <source>
        <dbReference type="ARBA" id="ARBA00001946"/>
    </source>
</evidence>
<dbReference type="EMBL" id="QCYY01000749">
    <property type="protein sequence ID" value="ROT83030.1"/>
    <property type="molecule type" value="Genomic_DNA"/>
</dbReference>
<dbReference type="GO" id="GO:0046872">
    <property type="term" value="F:metal ion binding"/>
    <property type="evidence" value="ECO:0007669"/>
    <property type="project" value="UniProtKB-KW"/>
</dbReference>
<dbReference type="PANTHER" id="PTHR13710:SF105">
    <property type="entry name" value="ATP-DEPENDENT DNA HELICASE Q1"/>
    <property type="match status" value="1"/>
</dbReference>
<keyword evidence="12" id="KW-0539">Nucleus</keyword>
<organism evidence="17 18">
    <name type="scientific">Penaeus vannamei</name>
    <name type="common">Whiteleg shrimp</name>
    <name type="synonym">Litopenaeus vannamei</name>
    <dbReference type="NCBI Taxonomy" id="6689"/>
    <lineage>
        <taxon>Eukaryota</taxon>
        <taxon>Metazoa</taxon>
        <taxon>Ecdysozoa</taxon>
        <taxon>Arthropoda</taxon>
        <taxon>Crustacea</taxon>
        <taxon>Multicrustacea</taxon>
        <taxon>Malacostraca</taxon>
        <taxon>Eumalacostraca</taxon>
        <taxon>Eucarida</taxon>
        <taxon>Decapoda</taxon>
        <taxon>Dendrobranchiata</taxon>
        <taxon>Penaeoidea</taxon>
        <taxon>Penaeidae</taxon>
        <taxon>Penaeus</taxon>
    </lineage>
</organism>
<dbReference type="GO" id="GO:0000724">
    <property type="term" value="P:double-strand break repair via homologous recombination"/>
    <property type="evidence" value="ECO:0007669"/>
    <property type="project" value="TreeGrafter"/>
</dbReference>
<evidence type="ECO:0000256" key="9">
    <source>
        <dbReference type="ARBA" id="ARBA00022840"/>
    </source>
</evidence>
<evidence type="ECO:0000256" key="10">
    <source>
        <dbReference type="ARBA" id="ARBA00023125"/>
    </source>
</evidence>
<dbReference type="AlphaFoldDB" id="A0A423U2T1"/>
<keyword evidence="11" id="KW-0413">Isomerase</keyword>
<dbReference type="OrthoDB" id="10261556at2759"/>
<dbReference type="InterPro" id="IPR027417">
    <property type="entry name" value="P-loop_NTPase"/>
</dbReference>
<evidence type="ECO:0000256" key="14">
    <source>
        <dbReference type="ARBA" id="ARBA00034808"/>
    </source>
</evidence>
<keyword evidence="10" id="KW-0238">DNA-binding</keyword>
<evidence type="ECO:0000259" key="16">
    <source>
        <dbReference type="PROSITE" id="PS51192"/>
    </source>
</evidence>
<protein>
    <recommendedName>
        <fullName evidence="14">DNA 3'-5' helicase</fullName>
        <ecNumber evidence="14">5.6.2.4</ecNumber>
    </recommendedName>
</protein>
<dbReference type="PANTHER" id="PTHR13710">
    <property type="entry name" value="DNA HELICASE RECQ FAMILY MEMBER"/>
    <property type="match status" value="1"/>
</dbReference>
<dbReference type="STRING" id="6689.A0A423U2T1"/>
<dbReference type="GO" id="GO:0005524">
    <property type="term" value="F:ATP binding"/>
    <property type="evidence" value="ECO:0007669"/>
    <property type="project" value="UniProtKB-KW"/>
</dbReference>
<dbReference type="NCBIfam" id="TIGR00614">
    <property type="entry name" value="recQ_fam"/>
    <property type="match status" value="1"/>
</dbReference>
<dbReference type="GO" id="GO:0043138">
    <property type="term" value="F:3'-5' DNA helicase activity"/>
    <property type="evidence" value="ECO:0007669"/>
    <property type="project" value="UniProtKB-EC"/>
</dbReference>
<dbReference type="GO" id="GO:0016787">
    <property type="term" value="F:hydrolase activity"/>
    <property type="evidence" value="ECO:0007669"/>
    <property type="project" value="UniProtKB-KW"/>
</dbReference>
<dbReference type="GO" id="GO:0003677">
    <property type="term" value="F:DNA binding"/>
    <property type="evidence" value="ECO:0007669"/>
    <property type="project" value="UniProtKB-KW"/>
</dbReference>
<dbReference type="SUPFAM" id="SSF52540">
    <property type="entry name" value="P-loop containing nucleoside triphosphate hydrolases"/>
    <property type="match status" value="1"/>
</dbReference>
<accession>A0A423U2T1</accession>
<comment type="catalytic activity">
    <reaction evidence="15">
        <text>ATP + H2O = ADP + phosphate + H(+)</text>
        <dbReference type="Rhea" id="RHEA:13065"/>
        <dbReference type="ChEBI" id="CHEBI:15377"/>
        <dbReference type="ChEBI" id="CHEBI:15378"/>
        <dbReference type="ChEBI" id="CHEBI:30616"/>
        <dbReference type="ChEBI" id="CHEBI:43474"/>
        <dbReference type="ChEBI" id="CHEBI:456216"/>
    </reaction>
    <physiologicalReaction direction="left-to-right" evidence="15">
        <dbReference type="Rhea" id="RHEA:13066"/>
    </physiologicalReaction>
</comment>
<evidence type="ECO:0000313" key="18">
    <source>
        <dbReference type="Proteomes" id="UP000283509"/>
    </source>
</evidence>
<dbReference type="CDD" id="cd18015">
    <property type="entry name" value="DEXHc_RecQ1"/>
    <property type="match status" value="1"/>
</dbReference>
<reference evidence="17 18" key="2">
    <citation type="submission" date="2019-01" db="EMBL/GenBank/DDBJ databases">
        <title>The decoding of complex shrimp genome reveals the adaptation for benthos swimmer, frequently molting mechanism and breeding impact on genome.</title>
        <authorList>
            <person name="Sun Y."/>
            <person name="Gao Y."/>
            <person name="Yu Y."/>
        </authorList>
    </citation>
    <scope>NUCLEOTIDE SEQUENCE [LARGE SCALE GENOMIC DNA]</scope>
    <source>
        <tissue evidence="17">Muscle</tissue>
    </source>
</reference>
<keyword evidence="5" id="KW-0479">Metal-binding</keyword>
<evidence type="ECO:0000256" key="5">
    <source>
        <dbReference type="ARBA" id="ARBA00022723"/>
    </source>
</evidence>
<keyword evidence="7" id="KW-0378">Hydrolase</keyword>
<dbReference type="SMART" id="SM00487">
    <property type="entry name" value="DEXDc"/>
    <property type="match status" value="1"/>
</dbReference>
<proteinExistence type="inferred from homology"/>
<name>A0A423U2T1_PENVA</name>
<comment type="similarity">
    <text evidence="4">Belongs to the helicase family. RecQ subfamily.</text>
</comment>
<keyword evidence="8 17" id="KW-0347">Helicase</keyword>
<dbReference type="EC" id="5.6.2.4" evidence="14"/>
<sequence length="299" mass="34400">MEEYEDVSEKDPEKTLQQVERELKRVIQQIQILQGRKQMLTSKRDKIKDSIQQHKSAKLSQKDWDRKDFPWSEELKEKLQSVFKISKLRAHQLPTMNATMSKVDAILIMPTGGGKSLCYQLPALITKGVTLVVSPLVSLIEDQLMGLKQLNVEARMLNASCTKEEVNAVHFAMTDAKSPMKLLYVTPEKLAKSKRFMSKLQKMYEMGRFARLAIDEVHCCSQWGHDFRPDYKFLGIMRKMFPETPILGLTATATARVVNDVQKILDIQGCLLLKASFNRPNLIYQVPSELKNIDYIFLY</sequence>
<evidence type="ECO:0000256" key="13">
    <source>
        <dbReference type="ARBA" id="ARBA00034617"/>
    </source>
</evidence>
<dbReference type="PROSITE" id="PS51192">
    <property type="entry name" value="HELICASE_ATP_BIND_1"/>
    <property type="match status" value="1"/>
</dbReference>
<comment type="catalytic activity">
    <reaction evidence="13">
        <text>Couples ATP hydrolysis with the unwinding of duplex DNA by translocating in the 3'-5' direction.</text>
        <dbReference type="EC" id="5.6.2.4"/>
    </reaction>
</comment>
<evidence type="ECO:0000256" key="7">
    <source>
        <dbReference type="ARBA" id="ARBA00022801"/>
    </source>
</evidence>
<comment type="subcellular location">
    <subcellularLocation>
        <location evidence="3">Nucleus</location>
    </subcellularLocation>
</comment>
<evidence type="ECO:0000256" key="3">
    <source>
        <dbReference type="ARBA" id="ARBA00004123"/>
    </source>
</evidence>
<dbReference type="GO" id="GO:0005634">
    <property type="term" value="C:nucleus"/>
    <property type="evidence" value="ECO:0007669"/>
    <property type="project" value="UniProtKB-SubCell"/>
</dbReference>
<evidence type="ECO:0000313" key="17">
    <source>
        <dbReference type="EMBL" id="ROT83030.1"/>
    </source>
</evidence>
<reference evidence="17 18" key="1">
    <citation type="submission" date="2018-04" db="EMBL/GenBank/DDBJ databases">
        <authorList>
            <person name="Zhang X."/>
            <person name="Yuan J."/>
            <person name="Li F."/>
            <person name="Xiang J."/>
        </authorList>
    </citation>
    <scope>NUCLEOTIDE SEQUENCE [LARGE SCALE GENOMIC DNA]</scope>
    <source>
        <tissue evidence="17">Muscle</tissue>
    </source>
</reference>
<dbReference type="Gene3D" id="3.40.50.300">
    <property type="entry name" value="P-loop containing nucleotide triphosphate hydrolases"/>
    <property type="match status" value="1"/>
</dbReference>
<evidence type="ECO:0000256" key="11">
    <source>
        <dbReference type="ARBA" id="ARBA00023235"/>
    </source>
</evidence>
<dbReference type="InterPro" id="IPR011545">
    <property type="entry name" value="DEAD/DEAH_box_helicase_dom"/>
</dbReference>
<evidence type="ECO:0000256" key="1">
    <source>
        <dbReference type="ARBA" id="ARBA00001936"/>
    </source>
</evidence>
<dbReference type="Proteomes" id="UP000283509">
    <property type="component" value="Unassembled WGS sequence"/>
</dbReference>
<comment type="cofactor">
    <cofactor evidence="2">
        <name>Mg(2+)</name>
        <dbReference type="ChEBI" id="CHEBI:18420"/>
    </cofactor>
</comment>
<keyword evidence="9" id="KW-0067">ATP-binding</keyword>
<comment type="caution">
    <text evidence="17">The sequence shown here is derived from an EMBL/GenBank/DDBJ whole genome shotgun (WGS) entry which is preliminary data.</text>
</comment>
<dbReference type="InterPro" id="IPR004589">
    <property type="entry name" value="DNA_helicase_ATP-dep_RecQ"/>
</dbReference>
<gene>
    <name evidence="17" type="ORF">C7M84_023787</name>
</gene>